<sequence length="112" mass="12871">MAQRLRLNVGLRWKASYSHADRTRNPIPCSLLCHGSELLWPSLQHQEVNHYGHVFNIMEVKHYGHPSNVVEVNKNYGDDSAMIWAVTMLDMQTELCVFQESTLTALRYGVDV</sequence>
<reference evidence="1" key="1">
    <citation type="submission" date="2020-08" db="EMBL/GenBank/DDBJ databases">
        <title>Multicomponent nature underlies the extraordinary mechanical properties of spider dragline silk.</title>
        <authorList>
            <person name="Kono N."/>
            <person name="Nakamura H."/>
            <person name="Mori M."/>
            <person name="Yoshida Y."/>
            <person name="Ohtoshi R."/>
            <person name="Malay A.D."/>
            <person name="Moran D.A.P."/>
            <person name="Tomita M."/>
            <person name="Numata K."/>
            <person name="Arakawa K."/>
        </authorList>
    </citation>
    <scope>NUCLEOTIDE SEQUENCE</scope>
</reference>
<proteinExistence type="predicted"/>
<name>A0A8X6WFE0_TRICX</name>
<protein>
    <submittedName>
        <fullName evidence="1">Uncharacterized protein</fullName>
    </submittedName>
</protein>
<accession>A0A8X6WFE0</accession>
<dbReference type="EMBL" id="BMAU01021418">
    <property type="protein sequence ID" value="GFY34012.1"/>
    <property type="molecule type" value="Genomic_DNA"/>
</dbReference>
<keyword evidence="2" id="KW-1185">Reference proteome</keyword>
<dbReference type="Proteomes" id="UP000887159">
    <property type="component" value="Unassembled WGS sequence"/>
</dbReference>
<dbReference type="AlphaFoldDB" id="A0A8X6WFE0"/>
<organism evidence="1 2">
    <name type="scientific">Trichonephila clavipes</name>
    <name type="common">Golden silk orbweaver</name>
    <name type="synonym">Nephila clavipes</name>
    <dbReference type="NCBI Taxonomy" id="2585209"/>
    <lineage>
        <taxon>Eukaryota</taxon>
        <taxon>Metazoa</taxon>
        <taxon>Ecdysozoa</taxon>
        <taxon>Arthropoda</taxon>
        <taxon>Chelicerata</taxon>
        <taxon>Arachnida</taxon>
        <taxon>Araneae</taxon>
        <taxon>Araneomorphae</taxon>
        <taxon>Entelegynae</taxon>
        <taxon>Araneoidea</taxon>
        <taxon>Nephilidae</taxon>
        <taxon>Trichonephila</taxon>
    </lineage>
</organism>
<evidence type="ECO:0000313" key="2">
    <source>
        <dbReference type="Proteomes" id="UP000887159"/>
    </source>
</evidence>
<comment type="caution">
    <text evidence="1">The sequence shown here is derived from an EMBL/GenBank/DDBJ whole genome shotgun (WGS) entry which is preliminary data.</text>
</comment>
<gene>
    <name evidence="1" type="ORF">TNCV_4597201</name>
</gene>
<evidence type="ECO:0000313" key="1">
    <source>
        <dbReference type="EMBL" id="GFY34012.1"/>
    </source>
</evidence>